<reference evidence="1 2" key="1">
    <citation type="submission" date="2018-10" db="EMBL/GenBank/DDBJ databases">
        <authorList>
            <person name="Li J."/>
        </authorList>
    </citation>
    <scope>NUCLEOTIDE SEQUENCE [LARGE SCALE GENOMIC DNA]</scope>
    <source>
        <strain evidence="1 2">IF 016277</strain>
    </source>
</reference>
<protein>
    <recommendedName>
        <fullName evidence="3">Transcriptional regulator</fullName>
    </recommendedName>
</protein>
<evidence type="ECO:0000313" key="2">
    <source>
        <dbReference type="Proteomes" id="UP000272503"/>
    </source>
</evidence>
<evidence type="ECO:0008006" key="3">
    <source>
        <dbReference type="Google" id="ProtNLM"/>
    </source>
</evidence>
<dbReference type="EMBL" id="RCUX01000001">
    <property type="protein sequence ID" value="RLP77884.1"/>
    <property type="molecule type" value="Genomic_DNA"/>
</dbReference>
<sequence length="192" mass="21467">MGHRLPTFLRYRDLESHGLTRHGFDRMVSEGGYERIAPGAFVQPGVVDDTTAALMAIAAKNPRATLCLTSALVLHDLTDEIPSESVIAIPRGSQPLRVRFAPVSWHRFDPDTFDVGRTEHALGEGLSIGLYSPERTIIDLFRLRHVWGSDIAVSALKRWLQTPNRRIPELLLMAERFPKARPALLNAVEILL</sequence>
<dbReference type="Proteomes" id="UP000272503">
    <property type="component" value="Unassembled WGS sequence"/>
</dbReference>
<name>A0A3L7AD26_9MICO</name>
<accession>A0A3L7AD26</accession>
<keyword evidence="2" id="KW-1185">Reference proteome</keyword>
<proteinExistence type="predicted"/>
<dbReference type="OrthoDB" id="9789781at2"/>
<comment type="caution">
    <text evidence="1">The sequence shown here is derived from an EMBL/GenBank/DDBJ whole genome shotgun (WGS) entry which is preliminary data.</text>
</comment>
<organism evidence="1 2">
    <name type="scientific">Mycetocola tolaasinivorans</name>
    <dbReference type="NCBI Taxonomy" id="76635"/>
    <lineage>
        <taxon>Bacteria</taxon>
        <taxon>Bacillati</taxon>
        <taxon>Actinomycetota</taxon>
        <taxon>Actinomycetes</taxon>
        <taxon>Micrococcales</taxon>
        <taxon>Microbacteriaceae</taxon>
        <taxon>Mycetocola</taxon>
    </lineage>
</organism>
<dbReference type="AlphaFoldDB" id="A0A3L7AD26"/>
<evidence type="ECO:0000313" key="1">
    <source>
        <dbReference type="EMBL" id="RLP77884.1"/>
    </source>
</evidence>
<gene>
    <name evidence="1" type="ORF">D9V32_00685</name>
</gene>